<feature type="compositionally biased region" description="Low complexity" evidence="1">
    <location>
        <begin position="298"/>
        <end position="320"/>
    </location>
</feature>
<feature type="compositionally biased region" description="Low complexity" evidence="1">
    <location>
        <begin position="96"/>
        <end position="106"/>
    </location>
</feature>
<feature type="compositionally biased region" description="Low complexity" evidence="1">
    <location>
        <begin position="438"/>
        <end position="460"/>
    </location>
</feature>
<feature type="compositionally biased region" description="Low complexity" evidence="1">
    <location>
        <begin position="73"/>
        <end position="84"/>
    </location>
</feature>
<gene>
    <name evidence="2" type="ORF">NAEGRDRAFT_59159</name>
</gene>
<dbReference type="OMA" id="IYQFEHE"/>
<dbReference type="OrthoDB" id="10358166at2759"/>
<accession>D2VTA7</accession>
<evidence type="ECO:0000256" key="1">
    <source>
        <dbReference type="SAM" id="MobiDB-lite"/>
    </source>
</evidence>
<dbReference type="GeneID" id="8854384"/>
<dbReference type="AlphaFoldDB" id="D2VTA7"/>
<feature type="region of interest" description="Disordered" evidence="1">
    <location>
        <begin position="432"/>
        <end position="460"/>
    </location>
</feature>
<dbReference type="EMBL" id="GG738896">
    <property type="protein sequence ID" value="EFC39826.1"/>
    <property type="molecule type" value="Genomic_DNA"/>
</dbReference>
<proteinExistence type="predicted"/>
<sequence>MNTAKLQYPCLAKRYFSTPNSNNDKPNTTTTNFATTTTIPTMTLTATLSQQTANVAGSTTTAGDTTDDEDTETATTSSSFPTTTNPIGVDGEVLENSSDSTSQNSDQIHHGETTAWKMRINHEQIVNNYDLQWKTRLDPLAVFLEESLYGPIIYQFEHELKVNLNNLLNQHSIILIRPSVVYDNAADNHSTPVLKNNQVILKGDLEIAMTSKLAIDNLLVFKGHSKIQFTDSSYHHNRKAFRLVWNYFTVKQDKEILIYSTVSTPFRVFARKPSKKETAETTATTEKRGKKRKDESNTSPLITQQQPLPQQPRSASPQPILGNQNSTPSTSPILNQSIDSNTPTIVEPSQKKVKKTHPTSNTTIPLVGHQNIPPLEELNIRAVPTIVNSVATAVVSHLISQKDNVNQELVMELFKTLNDINKRLERLENSSTIRGCGNSMTSQTSTTTTTNNSNSHDNTF</sequence>
<feature type="region of interest" description="Disordered" evidence="1">
    <location>
        <begin position="54"/>
        <end position="107"/>
    </location>
</feature>
<feature type="region of interest" description="Disordered" evidence="1">
    <location>
        <begin position="272"/>
        <end position="368"/>
    </location>
</feature>
<evidence type="ECO:0000313" key="2">
    <source>
        <dbReference type="EMBL" id="EFC39826.1"/>
    </source>
</evidence>
<reference evidence="2 3" key="1">
    <citation type="journal article" date="2010" name="Cell">
        <title>The genome of Naegleria gruberi illuminates early eukaryotic versatility.</title>
        <authorList>
            <person name="Fritz-Laylin L.K."/>
            <person name="Prochnik S.E."/>
            <person name="Ginger M.L."/>
            <person name="Dacks J.B."/>
            <person name="Carpenter M.L."/>
            <person name="Field M.C."/>
            <person name="Kuo A."/>
            <person name="Paredez A."/>
            <person name="Chapman J."/>
            <person name="Pham J."/>
            <person name="Shu S."/>
            <person name="Neupane R."/>
            <person name="Cipriano M."/>
            <person name="Mancuso J."/>
            <person name="Tu H."/>
            <person name="Salamov A."/>
            <person name="Lindquist E."/>
            <person name="Shapiro H."/>
            <person name="Lucas S."/>
            <person name="Grigoriev I.V."/>
            <person name="Cande W.Z."/>
            <person name="Fulton C."/>
            <person name="Rokhsar D.S."/>
            <person name="Dawson S.C."/>
        </authorList>
    </citation>
    <scope>NUCLEOTIDE SEQUENCE [LARGE SCALE GENOMIC DNA]</scope>
    <source>
        <strain evidence="2 3">NEG-M</strain>
    </source>
</reference>
<feature type="compositionally biased region" description="Polar residues" evidence="1">
    <location>
        <begin position="321"/>
        <end position="344"/>
    </location>
</feature>
<dbReference type="InParanoid" id="D2VTA7"/>
<keyword evidence="3" id="KW-1185">Reference proteome</keyword>
<dbReference type="KEGG" id="ngr:NAEGRDRAFT_59159"/>
<dbReference type="VEuPathDB" id="AmoebaDB:NAEGRDRAFT_59159"/>
<organism evidence="3">
    <name type="scientific">Naegleria gruberi</name>
    <name type="common">Amoeba</name>
    <dbReference type="NCBI Taxonomy" id="5762"/>
    <lineage>
        <taxon>Eukaryota</taxon>
        <taxon>Discoba</taxon>
        <taxon>Heterolobosea</taxon>
        <taxon>Tetramitia</taxon>
        <taxon>Eutetramitia</taxon>
        <taxon>Vahlkampfiidae</taxon>
        <taxon>Naegleria</taxon>
    </lineage>
</organism>
<protein>
    <submittedName>
        <fullName evidence="2">Predicted protein</fullName>
    </submittedName>
</protein>
<evidence type="ECO:0000313" key="3">
    <source>
        <dbReference type="Proteomes" id="UP000006671"/>
    </source>
</evidence>
<dbReference type="RefSeq" id="XP_002672570.1">
    <property type="nucleotide sequence ID" value="XM_002672524.1"/>
</dbReference>
<name>D2VTA7_NAEGR</name>
<dbReference type="Proteomes" id="UP000006671">
    <property type="component" value="Unassembled WGS sequence"/>
</dbReference>